<keyword evidence="2" id="KW-1185">Reference proteome</keyword>
<evidence type="ECO:0000313" key="1">
    <source>
        <dbReference type="EMBL" id="KAI0043890.1"/>
    </source>
</evidence>
<sequence length="237" mass="24989">MAPPLTTASTSTPLQPHALPASAMSGAAQSANSRARNPSRRRPNDDAAYAGPSTAAKRQAAEKADGETRVKRKRVDAGLAAPSTIGGAMQVRRLDRGGDDDASGSAMDFQSLPLDALHRYLAQYDLIPNVHPSPLSALDPPPPATLLQGRGDGASRAGTPAAITAANRVRRESREQSRRRSSRLVEDEAQGRTPILADVAEVQNVLAKIAQGHFEGQGVKELESLASFMCMVKPKVG</sequence>
<reference evidence="1" key="1">
    <citation type="submission" date="2021-02" db="EMBL/GenBank/DDBJ databases">
        <authorList>
            <consortium name="DOE Joint Genome Institute"/>
            <person name="Ahrendt S."/>
            <person name="Looney B.P."/>
            <person name="Miyauchi S."/>
            <person name="Morin E."/>
            <person name="Drula E."/>
            <person name="Courty P.E."/>
            <person name="Chicoki N."/>
            <person name="Fauchery L."/>
            <person name="Kohler A."/>
            <person name="Kuo A."/>
            <person name="Labutti K."/>
            <person name="Pangilinan J."/>
            <person name="Lipzen A."/>
            <person name="Riley R."/>
            <person name="Andreopoulos W."/>
            <person name="He G."/>
            <person name="Johnson J."/>
            <person name="Barry K.W."/>
            <person name="Grigoriev I.V."/>
            <person name="Nagy L."/>
            <person name="Hibbett D."/>
            <person name="Henrissat B."/>
            <person name="Matheny P.B."/>
            <person name="Labbe J."/>
            <person name="Martin F."/>
        </authorList>
    </citation>
    <scope>NUCLEOTIDE SEQUENCE</scope>
    <source>
        <strain evidence="1">FP105234-sp</strain>
    </source>
</reference>
<name>A0ACB8RJW9_9AGAM</name>
<protein>
    <submittedName>
        <fullName evidence="1">Uncharacterized protein</fullName>
    </submittedName>
</protein>
<comment type="caution">
    <text evidence="1">The sequence shown here is derived from an EMBL/GenBank/DDBJ whole genome shotgun (WGS) entry which is preliminary data.</text>
</comment>
<evidence type="ECO:0000313" key="2">
    <source>
        <dbReference type="Proteomes" id="UP000814033"/>
    </source>
</evidence>
<proteinExistence type="predicted"/>
<accession>A0ACB8RJW9</accession>
<dbReference type="EMBL" id="MU276001">
    <property type="protein sequence ID" value="KAI0043890.1"/>
    <property type="molecule type" value="Genomic_DNA"/>
</dbReference>
<gene>
    <name evidence="1" type="ORF">FA95DRAFT_1562849</name>
</gene>
<organism evidence="1 2">
    <name type="scientific">Auriscalpium vulgare</name>
    <dbReference type="NCBI Taxonomy" id="40419"/>
    <lineage>
        <taxon>Eukaryota</taxon>
        <taxon>Fungi</taxon>
        <taxon>Dikarya</taxon>
        <taxon>Basidiomycota</taxon>
        <taxon>Agaricomycotina</taxon>
        <taxon>Agaricomycetes</taxon>
        <taxon>Russulales</taxon>
        <taxon>Auriscalpiaceae</taxon>
        <taxon>Auriscalpium</taxon>
    </lineage>
</organism>
<dbReference type="Proteomes" id="UP000814033">
    <property type="component" value="Unassembled WGS sequence"/>
</dbReference>
<reference evidence="1" key="2">
    <citation type="journal article" date="2022" name="New Phytol.">
        <title>Evolutionary transition to the ectomycorrhizal habit in the genomes of a hyperdiverse lineage of mushroom-forming fungi.</title>
        <authorList>
            <person name="Looney B."/>
            <person name="Miyauchi S."/>
            <person name="Morin E."/>
            <person name="Drula E."/>
            <person name="Courty P.E."/>
            <person name="Kohler A."/>
            <person name="Kuo A."/>
            <person name="LaButti K."/>
            <person name="Pangilinan J."/>
            <person name="Lipzen A."/>
            <person name="Riley R."/>
            <person name="Andreopoulos W."/>
            <person name="He G."/>
            <person name="Johnson J."/>
            <person name="Nolan M."/>
            <person name="Tritt A."/>
            <person name="Barry K.W."/>
            <person name="Grigoriev I.V."/>
            <person name="Nagy L.G."/>
            <person name="Hibbett D."/>
            <person name="Henrissat B."/>
            <person name="Matheny P.B."/>
            <person name="Labbe J."/>
            <person name="Martin F.M."/>
        </authorList>
    </citation>
    <scope>NUCLEOTIDE SEQUENCE</scope>
    <source>
        <strain evidence="1">FP105234-sp</strain>
    </source>
</reference>